<dbReference type="AlphaFoldDB" id="H6RN29"/>
<dbReference type="RefSeq" id="WP_014374298.1">
    <property type="nucleotide sequence ID" value="NC_016943.1"/>
</dbReference>
<dbReference type="InterPro" id="IPR027417">
    <property type="entry name" value="P-loop_NTPase"/>
</dbReference>
<proteinExistence type="inferred from homology"/>
<organism evidence="10 11">
    <name type="scientific">Blastococcus saxobsidens (strain DD2)</name>
    <dbReference type="NCBI Taxonomy" id="1146883"/>
    <lineage>
        <taxon>Bacteria</taxon>
        <taxon>Bacillati</taxon>
        <taxon>Actinomycetota</taxon>
        <taxon>Actinomycetes</taxon>
        <taxon>Geodermatophilales</taxon>
        <taxon>Geodermatophilaceae</taxon>
        <taxon>Blastococcus</taxon>
    </lineage>
</organism>
<dbReference type="Proteomes" id="UP000007517">
    <property type="component" value="Chromosome"/>
</dbReference>
<evidence type="ECO:0000313" key="11">
    <source>
        <dbReference type="Proteomes" id="UP000007517"/>
    </source>
</evidence>
<protein>
    <submittedName>
        <fullName evidence="10">Putative Lipopolysaccharide biosynthesis protein</fullName>
    </submittedName>
</protein>
<name>H6RN29_BLASD</name>
<evidence type="ECO:0000256" key="3">
    <source>
        <dbReference type="ARBA" id="ARBA00022475"/>
    </source>
</evidence>
<reference evidence="10 11" key="1">
    <citation type="journal article" date="2012" name="J. Bacteriol.">
        <title>Genome Sequence of Blastococcus saxobsidens DD2, a Stone-Inhabiting Bacterium.</title>
        <authorList>
            <person name="Chouaia B."/>
            <person name="Crotti E."/>
            <person name="Brusetti L."/>
            <person name="Daffonchio D."/>
            <person name="Essoussi I."/>
            <person name="Nouioui I."/>
            <person name="Sbissi I."/>
            <person name="Ghodhbane-Gtari F."/>
            <person name="Gtari M."/>
            <person name="Vacherie B."/>
            <person name="Barbe V."/>
            <person name="Medigue C."/>
            <person name="Gury J."/>
            <person name="Pujic P."/>
            <person name="Normand P."/>
        </authorList>
    </citation>
    <scope>NUCLEOTIDE SEQUENCE [LARGE SCALE GENOMIC DNA]</scope>
    <source>
        <strain evidence="10 11">DD2</strain>
    </source>
</reference>
<comment type="similarity">
    <text evidence="2">Belongs to the CpsC/CapA family.</text>
</comment>
<dbReference type="SUPFAM" id="SSF52540">
    <property type="entry name" value="P-loop containing nucleoside triphosphate hydrolases"/>
    <property type="match status" value="1"/>
</dbReference>
<evidence type="ECO:0000313" key="10">
    <source>
        <dbReference type="EMBL" id="CCG01382.1"/>
    </source>
</evidence>
<dbReference type="HOGENOM" id="CLU_575790_0_0_11"/>
<dbReference type="InterPro" id="IPR003856">
    <property type="entry name" value="LPS_length_determ_N"/>
</dbReference>
<evidence type="ECO:0000256" key="2">
    <source>
        <dbReference type="ARBA" id="ARBA00006683"/>
    </source>
</evidence>
<dbReference type="Pfam" id="PF02706">
    <property type="entry name" value="Wzz"/>
    <property type="match status" value="1"/>
</dbReference>
<accession>H6RN29</accession>
<gene>
    <name evidence="10" type="ordered locus">BLASA_0411</name>
</gene>
<evidence type="ECO:0000256" key="6">
    <source>
        <dbReference type="ARBA" id="ARBA00023136"/>
    </source>
</evidence>
<dbReference type="KEGG" id="bsd:BLASA_0411"/>
<dbReference type="PANTHER" id="PTHR32309:SF31">
    <property type="entry name" value="CAPSULAR EXOPOLYSACCHARIDE FAMILY"/>
    <property type="match status" value="1"/>
</dbReference>
<keyword evidence="4 8" id="KW-0812">Transmembrane</keyword>
<evidence type="ECO:0000256" key="1">
    <source>
        <dbReference type="ARBA" id="ARBA00004651"/>
    </source>
</evidence>
<keyword evidence="5 8" id="KW-1133">Transmembrane helix</keyword>
<evidence type="ECO:0000256" key="7">
    <source>
        <dbReference type="SAM" id="MobiDB-lite"/>
    </source>
</evidence>
<dbReference type="PANTHER" id="PTHR32309">
    <property type="entry name" value="TYROSINE-PROTEIN KINASE"/>
    <property type="match status" value="1"/>
</dbReference>
<evidence type="ECO:0000256" key="8">
    <source>
        <dbReference type="SAM" id="Phobius"/>
    </source>
</evidence>
<dbReference type="InterPro" id="IPR050445">
    <property type="entry name" value="Bact_polysacc_biosynth/exp"/>
</dbReference>
<reference evidence="11" key="2">
    <citation type="submission" date="2012-02" db="EMBL/GenBank/DDBJ databases">
        <title>Complete genome sequence of Blastococcus saxobsidens strain DD2.</title>
        <authorList>
            <person name="Genoscope."/>
        </authorList>
    </citation>
    <scope>NUCLEOTIDE SEQUENCE [LARGE SCALE GENOMIC DNA]</scope>
    <source>
        <strain evidence="11">DD2</strain>
    </source>
</reference>
<evidence type="ECO:0000256" key="4">
    <source>
        <dbReference type="ARBA" id="ARBA00022692"/>
    </source>
</evidence>
<feature type="transmembrane region" description="Helical" evidence="8">
    <location>
        <begin position="21"/>
        <end position="39"/>
    </location>
</feature>
<keyword evidence="3" id="KW-1003">Cell membrane</keyword>
<feature type="region of interest" description="Disordered" evidence="7">
    <location>
        <begin position="452"/>
        <end position="474"/>
    </location>
</feature>
<sequence length="474" mass="48914">MITTSGEKSLVASALWRRRRLIAVATVLGAVLGYLLSSLQDETYQAESRLVLSATHPFDPLGGTAGNASRYLANQREVIQSGEVLDLAAAELGAGDDTELLEESLAVTTLADSDIIIVTAQAPTAELAAARANAVAFAYQQFISERVDEIADAAALVVAGGAAAVAGIRTEAAVYGDGVSVVERASVPVEPIAPKPVRDALLLGILSAIVASGFALWRRDHQARTPQELAADADAALLGVVDVPVARGRVTATAPEGYDMAVVGLDYTCDGRSPIVMVSPLGRHPLARGVALGLAAAAARTRRVLVVDADGDGAPLIAAAQVDPPPQTLDEAGDAGSLDRFVVDAPLPGDDGVRVDLAVLTRDAAGPQGAARRRLASLAGAYDLVLVCAGPVSEDPVAFALLRDVGEVVLVVDGQGRGARTQDLVDVRDRLSLAGRACSGVVVASARRSRARLRHQPPLRSSPDAVPDAPVHTR</sequence>
<dbReference type="EMBL" id="FO117623">
    <property type="protein sequence ID" value="CCG01382.1"/>
    <property type="molecule type" value="Genomic_DNA"/>
</dbReference>
<feature type="domain" description="Polysaccharide chain length determinant N-terminal" evidence="9">
    <location>
        <begin position="13"/>
        <end position="91"/>
    </location>
</feature>
<keyword evidence="6 8" id="KW-0472">Membrane</keyword>
<dbReference type="GO" id="GO:0005886">
    <property type="term" value="C:plasma membrane"/>
    <property type="evidence" value="ECO:0007669"/>
    <property type="project" value="UniProtKB-SubCell"/>
</dbReference>
<dbReference type="eggNOG" id="COG3944">
    <property type="taxonomic scope" value="Bacteria"/>
</dbReference>
<dbReference type="STRING" id="1146883.BLASA_0411"/>
<evidence type="ECO:0000259" key="9">
    <source>
        <dbReference type="Pfam" id="PF02706"/>
    </source>
</evidence>
<evidence type="ECO:0000256" key="5">
    <source>
        <dbReference type="ARBA" id="ARBA00022989"/>
    </source>
</evidence>
<comment type="subcellular location">
    <subcellularLocation>
        <location evidence="1">Cell membrane</location>
        <topology evidence="1">Multi-pass membrane protein</topology>
    </subcellularLocation>
</comment>
<dbReference type="Gene3D" id="3.40.50.300">
    <property type="entry name" value="P-loop containing nucleotide triphosphate hydrolases"/>
    <property type="match status" value="1"/>
</dbReference>
<keyword evidence="11" id="KW-1185">Reference proteome</keyword>